<name>A0AAE0RW89_9BIVA</name>
<organism evidence="1 2">
    <name type="scientific">Potamilus streckersoni</name>
    <dbReference type="NCBI Taxonomy" id="2493646"/>
    <lineage>
        <taxon>Eukaryota</taxon>
        <taxon>Metazoa</taxon>
        <taxon>Spiralia</taxon>
        <taxon>Lophotrochozoa</taxon>
        <taxon>Mollusca</taxon>
        <taxon>Bivalvia</taxon>
        <taxon>Autobranchia</taxon>
        <taxon>Heteroconchia</taxon>
        <taxon>Palaeoheterodonta</taxon>
        <taxon>Unionida</taxon>
        <taxon>Unionoidea</taxon>
        <taxon>Unionidae</taxon>
        <taxon>Ambleminae</taxon>
        <taxon>Lampsilini</taxon>
        <taxon>Potamilus</taxon>
    </lineage>
</organism>
<proteinExistence type="predicted"/>
<evidence type="ECO:0000313" key="1">
    <source>
        <dbReference type="EMBL" id="KAK3580450.1"/>
    </source>
</evidence>
<dbReference type="Gene3D" id="1.25.40.10">
    <property type="entry name" value="Tetratricopeptide repeat domain"/>
    <property type="match status" value="1"/>
</dbReference>
<evidence type="ECO:0000313" key="2">
    <source>
        <dbReference type="Proteomes" id="UP001195483"/>
    </source>
</evidence>
<reference evidence="1" key="1">
    <citation type="journal article" date="2021" name="Genome Biol. Evol.">
        <title>A High-Quality Reference Genome for a Parasitic Bivalve with Doubly Uniparental Inheritance (Bivalvia: Unionida).</title>
        <authorList>
            <person name="Smith C.H."/>
        </authorList>
    </citation>
    <scope>NUCLEOTIDE SEQUENCE</scope>
    <source>
        <strain evidence="1">CHS0354</strain>
    </source>
</reference>
<sequence>MADETKMTLLSQLESLQSMFNLPLKPLTQKKAKIVLNKLKNEFDCDEYSHHEEIKIYYNLITFLHYICRDIYEANQANIKSLDMDNTSIVALGNQAWIHYLEVTKLNENERFQARAWAQLGDLVVLGENLSKNIRKLFPETMETLTATELFQKANEINSIADDSTVFEMCANHWRRLGKDDMCKEILYKTIKVKKTSRACQMLAGILQKQLKENLKGKKPDPDNKKCQEIIQLYDSAFASQNLTALGYKGKFLMEIGEKEEAIKVFEDVYRYFQHSDEMLEEFNWKTKILCQTWHAKCLLDLSYDDQTITKAKGLLWSAIGLSLGLEGNGLMQNKLLKDAIAVMKNLLQNRATTMTLFENVALCELVGDKDGADKLLKEIGKKEAIIVNQPDVVRRVIDVHAYDEGLYLLNQLLMSNIWPKEMKEFAIKAQINGAINALEEGDGNLGGTRALAAFDLRFPKKRHLLCTQTAAHLHPCKRRQQRID</sequence>
<comment type="caution">
    <text evidence="1">The sequence shown here is derived from an EMBL/GenBank/DDBJ whole genome shotgun (WGS) entry which is preliminary data.</text>
</comment>
<dbReference type="AlphaFoldDB" id="A0AAE0RW89"/>
<dbReference type="Proteomes" id="UP001195483">
    <property type="component" value="Unassembled WGS sequence"/>
</dbReference>
<dbReference type="EMBL" id="JAEAOA010002071">
    <property type="protein sequence ID" value="KAK3580450.1"/>
    <property type="molecule type" value="Genomic_DNA"/>
</dbReference>
<reference evidence="1" key="3">
    <citation type="submission" date="2023-05" db="EMBL/GenBank/DDBJ databases">
        <authorList>
            <person name="Smith C.H."/>
        </authorList>
    </citation>
    <scope>NUCLEOTIDE SEQUENCE</scope>
    <source>
        <strain evidence="1">CHS0354</strain>
        <tissue evidence="1">Mantle</tissue>
    </source>
</reference>
<dbReference type="InterPro" id="IPR011990">
    <property type="entry name" value="TPR-like_helical_dom_sf"/>
</dbReference>
<accession>A0AAE0RW89</accession>
<keyword evidence="2" id="KW-1185">Reference proteome</keyword>
<reference evidence="1" key="2">
    <citation type="journal article" date="2021" name="Genome Biol. Evol.">
        <title>Developing a high-quality reference genome for a parasitic bivalve with doubly uniparental inheritance (Bivalvia: Unionida).</title>
        <authorList>
            <person name="Smith C.H."/>
        </authorList>
    </citation>
    <scope>NUCLEOTIDE SEQUENCE</scope>
    <source>
        <strain evidence="1">CHS0354</strain>
        <tissue evidence="1">Mantle</tissue>
    </source>
</reference>
<gene>
    <name evidence="1" type="ORF">CHS0354_035493</name>
</gene>
<protein>
    <submittedName>
        <fullName evidence="1">Uncharacterized protein</fullName>
    </submittedName>
</protein>